<evidence type="ECO:0000259" key="1">
    <source>
        <dbReference type="Pfam" id="PF06742"/>
    </source>
</evidence>
<reference evidence="3" key="1">
    <citation type="submission" date="2021-06" db="EMBL/GenBank/DDBJ databases">
        <title>Bradyrhizobium sp. S2-11-2 Genome sequencing.</title>
        <authorList>
            <person name="Jin L."/>
        </authorList>
    </citation>
    <scope>NUCLEOTIDE SEQUENCE</scope>
    <source>
        <strain evidence="3">S2-11-2</strain>
    </source>
</reference>
<dbReference type="RefSeq" id="WP_215614958.1">
    <property type="nucleotide sequence ID" value="NZ_CP076135.1"/>
</dbReference>
<dbReference type="EMBL" id="CP076135">
    <property type="protein sequence ID" value="QWG19435.1"/>
    <property type="molecule type" value="Genomic_DNA"/>
</dbReference>
<dbReference type="PANTHER" id="PTHR36509">
    <property type="entry name" value="BLL3101 PROTEIN"/>
    <property type="match status" value="1"/>
</dbReference>
<protein>
    <submittedName>
        <fullName evidence="3">DUF1254 domain-containing protein</fullName>
    </submittedName>
</protein>
<dbReference type="InterPro" id="IPR006311">
    <property type="entry name" value="TAT_signal"/>
</dbReference>
<evidence type="ECO:0000313" key="4">
    <source>
        <dbReference type="Proteomes" id="UP000680805"/>
    </source>
</evidence>
<dbReference type="InterPro" id="IPR010679">
    <property type="entry name" value="DUF1254"/>
</dbReference>
<feature type="domain" description="DUF1214" evidence="1">
    <location>
        <begin position="366"/>
        <end position="474"/>
    </location>
</feature>
<dbReference type="Pfam" id="PF06863">
    <property type="entry name" value="DUF1254"/>
    <property type="match status" value="1"/>
</dbReference>
<dbReference type="AlphaFoldDB" id="A0A975NR29"/>
<dbReference type="Gene3D" id="2.60.120.600">
    <property type="entry name" value="Domain of unknown function DUF1214, C-terminal domain"/>
    <property type="match status" value="1"/>
</dbReference>
<feature type="domain" description="DUF1254" evidence="2">
    <location>
        <begin position="94"/>
        <end position="225"/>
    </location>
</feature>
<dbReference type="SUPFAM" id="SSF160935">
    <property type="entry name" value="VPA0735-like"/>
    <property type="match status" value="1"/>
</dbReference>
<dbReference type="Gene3D" id="2.60.40.1610">
    <property type="entry name" value="Domain of unknown function DUF1254"/>
    <property type="match status" value="1"/>
</dbReference>
<evidence type="ECO:0000313" key="3">
    <source>
        <dbReference type="EMBL" id="QWG19435.1"/>
    </source>
</evidence>
<evidence type="ECO:0000259" key="2">
    <source>
        <dbReference type="Pfam" id="PF06863"/>
    </source>
</evidence>
<dbReference type="PANTHER" id="PTHR36509:SF2">
    <property type="entry name" value="BLL3101 PROTEIN"/>
    <property type="match status" value="1"/>
</dbReference>
<dbReference type="Proteomes" id="UP000680805">
    <property type="component" value="Chromosome"/>
</dbReference>
<dbReference type="InterPro" id="IPR010621">
    <property type="entry name" value="DUF1214"/>
</dbReference>
<dbReference type="KEGG" id="bsei:KMZ68_06190"/>
<dbReference type="PROSITE" id="PS51318">
    <property type="entry name" value="TAT"/>
    <property type="match status" value="1"/>
</dbReference>
<sequence>MKSFAGQERISLHRRDLITTAFGAGLGAVLAPTTSQAAGPLLRALGDLKGDVEEELAYVLALECYVYGFPLVMMDVTKAVMTATSKSEQYKAPVNQFGRMRTYVDPDFKDCVRISVSSLWAFSFIDLEKEPFVYSQPDTQGRYVVMQALNMWTDDFASAGRRTTGTGAGDFLIVGPKWNGVAPSGIKQTFRSTTRYASVLVQIACDSPKDFAAINKLQDQLQLTPLSAWGKPYTPPSNVPIDSSVDTTATPYDQVRLMTGEMFFKRLAATLKDNPPYADDTRIIDKLKRIGIEVGKDFDPSKVDPAVLRGINRAPAEVWYKLETGPYTAPTVNGWQNVLNIGRFGTDYTTRAFVAWFGLGALTADDAVYPSAFVDGDGKVLDGAAKYVLHLEKDQIFPSESGVWSISPYRENFYVRNAINRYGITSAMPLKYNPDGSLDIYIQAHSPGPEKEANWLPCPPSLPFNLSIRVYQPKAVLKDGTFKIPPVRRVRDS</sequence>
<organism evidence="3 4">
    <name type="scientific">Bradyrhizobium sediminis</name>
    <dbReference type="NCBI Taxonomy" id="2840469"/>
    <lineage>
        <taxon>Bacteria</taxon>
        <taxon>Pseudomonadati</taxon>
        <taxon>Pseudomonadota</taxon>
        <taxon>Alphaproteobacteria</taxon>
        <taxon>Hyphomicrobiales</taxon>
        <taxon>Nitrobacteraceae</taxon>
        <taxon>Bradyrhizobium</taxon>
    </lineage>
</organism>
<dbReference type="Pfam" id="PF06742">
    <property type="entry name" value="DUF1214"/>
    <property type="match status" value="1"/>
</dbReference>
<proteinExistence type="predicted"/>
<dbReference type="InterPro" id="IPR037049">
    <property type="entry name" value="DUF1214_C_sf"/>
</dbReference>
<accession>A0A975NR29</accession>
<name>A0A975NR29_9BRAD</name>
<gene>
    <name evidence="3" type="ORF">KMZ68_06190</name>
</gene>
<dbReference type="InterPro" id="IPR037050">
    <property type="entry name" value="DUF1254_sf"/>
</dbReference>